<organism evidence="1">
    <name type="scientific">viral metagenome</name>
    <dbReference type="NCBI Taxonomy" id="1070528"/>
    <lineage>
        <taxon>unclassified sequences</taxon>
        <taxon>metagenomes</taxon>
        <taxon>organismal metagenomes</taxon>
    </lineage>
</organism>
<protein>
    <recommendedName>
        <fullName evidence="2">START domain-containing protein</fullName>
    </recommendedName>
</protein>
<sequence length="196" mass="23363">MFYNNDDEKDKNKDYEKKITEGKNFLLVRVIPNNYRLTTTIENKDISVTDLLDFRLINLMYQTNLDKFEKIHTDILNENEATVFLRMTHFFKDFGLKQRYICFDIKRHINTDNTVLFILTQNASYGQQINDKPDVRLLPITHIVYEFKIVSSNKVNLTEYIHFDHNVEIPAFLEPLFGAIMKTMLKQTIRFIELLK</sequence>
<proteinExistence type="predicted"/>
<evidence type="ECO:0008006" key="2">
    <source>
        <dbReference type="Google" id="ProtNLM"/>
    </source>
</evidence>
<dbReference type="EMBL" id="MN740121">
    <property type="protein sequence ID" value="QHT88677.1"/>
    <property type="molecule type" value="Genomic_DNA"/>
</dbReference>
<evidence type="ECO:0000313" key="1">
    <source>
        <dbReference type="EMBL" id="QHT88677.1"/>
    </source>
</evidence>
<dbReference type="AlphaFoldDB" id="A0A6C0I8I8"/>
<name>A0A6C0I8I8_9ZZZZ</name>
<accession>A0A6C0I8I8</accession>
<reference evidence="1" key="1">
    <citation type="journal article" date="2020" name="Nature">
        <title>Giant virus diversity and host interactions through global metagenomics.</title>
        <authorList>
            <person name="Schulz F."/>
            <person name="Roux S."/>
            <person name="Paez-Espino D."/>
            <person name="Jungbluth S."/>
            <person name="Walsh D.A."/>
            <person name="Denef V.J."/>
            <person name="McMahon K.D."/>
            <person name="Konstantinidis K.T."/>
            <person name="Eloe-Fadrosh E.A."/>
            <person name="Kyrpides N.C."/>
            <person name="Woyke T."/>
        </authorList>
    </citation>
    <scope>NUCLEOTIDE SEQUENCE</scope>
    <source>
        <strain evidence="1">GVMAG-M-3300023184-51</strain>
    </source>
</reference>